<accession>A0A445KMI7</accession>
<dbReference type="EMBL" id="QZWG01000005">
    <property type="protein sequence ID" value="RZC11985.1"/>
    <property type="molecule type" value="Genomic_DNA"/>
</dbReference>
<dbReference type="Pfam" id="PF03479">
    <property type="entry name" value="PCC"/>
    <property type="match status" value="1"/>
</dbReference>
<feature type="domain" description="PPC" evidence="8">
    <location>
        <begin position="152"/>
        <end position="293"/>
    </location>
</feature>
<evidence type="ECO:0000259" key="8">
    <source>
        <dbReference type="PROSITE" id="PS51742"/>
    </source>
</evidence>
<evidence type="ECO:0000256" key="7">
    <source>
        <dbReference type="SAM" id="MobiDB-lite"/>
    </source>
</evidence>
<dbReference type="Gene3D" id="3.30.1330.80">
    <property type="entry name" value="Hypothetical protein, similar to alpha- acetolactate decarboxylase, domain 2"/>
    <property type="match status" value="1"/>
</dbReference>
<dbReference type="CDD" id="cd11378">
    <property type="entry name" value="DUF296"/>
    <property type="match status" value="1"/>
</dbReference>
<dbReference type="SMART" id="SM00384">
    <property type="entry name" value="AT_hook"/>
    <property type="match status" value="2"/>
</dbReference>
<name>A0A445KMI7_GLYSO</name>
<dbReference type="PANTHER" id="PTHR31500">
    <property type="entry name" value="AT-HOOK MOTIF NUCLEAR-LOCALIZED PROTEIN 9"/>
    <property type="match status" value="1"/>
</dbReference>
<dbReference type="PROSITE" id="PS51742">
    <property type="entry name" value="PPC"/>
    <property type="match status" value="1"/>
</dbReference>
<feature type="region of interest" description="Disordered" evidence="7">
    <location>
        <begin position="1"/>
        <end position="30"/>
    </location>
</feature>
<evidence type="ECO:0000256" key="1">
    <source>
        <dbReference type="ARBA" id="ARBA00003687"/>
    </source>
</evidence>
<dbReference type="AlphaFoldDB" id="A0A445KMI7"/>
<evidence type="ECO:0000313" key="9">
    <source>
        <dbReference type="EMBL" id="RZC11985.1"/>
    </source>
</evidence>
<comment type="domain">
    <text evidence="6">The PPC domain mediates interactions between AHL proteins.</text>
</comment>
<organism evidence="9 10">
    <name type="scientific">Glycine soja</name>
    <name type="common">Wild soybean</name>
    <dbReference type="NCBI Taxonomy" id="3848"/>
    <lineage>
        <taxon>Eukaryota</taxon>
        <taxon>Viridiplantae</taxon>
        <taxon>Streptophyta</taxon>
        <taxon>Embryophyta</taxon>
        <taxon>Tracheophyta</taxon>
        <taxon>Spermatophyta</taxon>
        <taxon>Magnoliopsida</taxon>
        <taxon>eudicotyledons</taxon>
        <taxon>Gunneridae</taxon>
        <taxon>Pentapetalae</taxon>
        <taxon>rosids</taxon>
        <taxon>fabids</taxon>
        <taxon>Fabales</taxon>
        <taxon>Fabaceae</taxon>
        <taxon>Papilionoideae</taxon>
        <taxon>50 kb inversion clade</taxon>
        <taxon>NPAAA clade</taxon>
        <taxon>indigoferoid/millettioid clade</taxon>
        <taxon>Phaseoleae</taxon>
        <taxon>Glycine</taxon>
        <taxon>Glycine subgen. Soja</taxon>
    </lineage>
</organism>
<feature type="compositionally biased region" description="Polar residues" evidence="7">
    <location>
        <begin position="297"/>
        <end position="315"/>
    </location>
</feature>
<evidence type="ECO:0000256" key="5">
    <source>
        <dbReference type="ARBA" id="ARBA00023242"/>
    </source>
</evidence>
<dbReference type="PANTHER" id="PTHR31500:SF51">
    <property type="entry name" value="AT-HOOK MOTIF NUCLEAR-LOCALIZED PROTEIN 8"/>
    <property type="match status" value="1"/>
</dbReference>
<keyword evidence="4 6" id="KW-0804">Transcription</keyword>
<evidence type="ECO:0000313" key="10">
    <source>
        <dbReference type="Proteomes" id="UP000289340"/>
    </source>
</evidence>
<reference evidence="9 10" key="1">
    <citation type="submission" date="2018-09" db="EMBL/GenBank/DDBJ databases">
        <title>A high-quality reference genome of wild soybean provides a powerful tool to mine soybean genomes.</title>
        <authorList>
            <person name="Xie M."/>
            <person name="Chung C.Y.L."/>
            <person name="Li M.-W."/>
            <person name="Wong F.-L."/>
            <person name="Chan T.-F."/>
            <person name="Lam H.-M."/>
        </authorList>
    </citation>
    <scope>NUCLEOTIDE SEQUENCE [LARGE SCALE GENOMIC DNA]</scope>
    <source>
        <strain evidence="10">cv. W05</strain>
        <tissue evidence="9">Hypocotyl of etiolated seedlings</tissue>
    </source>
</reference>
<dbReference type="SMR" id="A0A445KMI7"/>
<sequence>MDAREPLRPPPPTIMAGPTSYGSANIGPNSSATVSAMLAPATAQFPFAAVPQQHQPPPSSEPFPASAYDGSSSPMKACSLAKKKRGRPRKYSPDGNIALRLAPTHASPPAAASGGGGGGDSAGMASADAPAKKHRGRPPGSGKKQLDALGAGGVGFTPHVILVESGEDITAKIMAFSQQGPRTVCILSAIGAIGNVTLQQSAMTGGIATYEGRFEIISLSGSLQQSENNSERSRTCTLNVTLAGSDGRVLGGGVAGTLIAASTVQVIVGSFIADAKKSSSNALKSGSSSAPPPQMLTFGSSMTPNSPTSQGPSTESSEEQDHSPFCRGPGPGSGHGLYNNASQPVHNMPMYHHPLWAGQSHQ</sequence>
<comment type="function">
    <text evidence="1 6">Transcription factor that specifically binds AT-rich DNA sequences related to the nuclear matrix attachment regions (MARs).</text>
</comment>
<dbReference type="InterPro" id="IPR017956">
    <property type="entry name" value="AT_hook_DNA-bd_motif"/>
</dbReference>
<evidence type="ECO:0000256" key="3">
    <source>
        <dbReference type="ARBA" id="ARBA00023125"/>
    </source>
</evidence>
<keyword evidence="10" id="KW-1185">Reference proteome</keyword>
<keyword evidence="2 6" id="KW-0805">Transcription regulation</keyword>
<feature type="compositionally biased region" description="Low complexity" evidence="7">
    <location>
        <begin position="280"/>
        <end position="289"/>
    </location>
</feature>
<feature type="region of interest" description="Disordered" evidence="7">
    <location>
        <begin position="280"/>
        <end position="345"/>
    </location>
</feature>
<evidence type="ECO:0000256" key="4">
    <source>
        <dbReference type="ARBA" id="ARBA00023163"/>
    </source>
</evidence>
<gene>
    <name evidence="9" type="ORF">D0Y65_011976</name>
</gene>
<dbReference type="GO" id="GO:0005634">
    <property type="term" value="C:nucleus"/>
    <property type="evidence" value="ECO:0007669"/>
    <property type="project" value="UniProtKB-SubCell"/>
</dbReference>
<protein>
    <recommendedName>
        <fullName evidence="6">AT-hook motif nuclear-localized protein</fullName>
    </recommendedName>
</protein>
<evidence type="ECO:0000256" key="2">
    <source>
        <dbReference type="ARBA" id="ARBA00023015"/>
    </source>
</evidence>
<keyword evidence="3 6" id="KW-0238">DNA-binding</keyword>
<proteinExistence type="predicted"/>
<dbReference type="SUPFAM" id="SSF117856">
    <property type="entry name" value="AF0104/ALDC/Ptd012-like"/>
    <property type="match status" value="1"/>
</dbReference>
<dbReference type="Proteomes" id="UP000289340">
    <property type="component" value="Chromosome 5"/>
</dbReference>
<dbReference type="Gramene" id="XM_028376454.1">
    <property type="protein sequence ID" value="XP_028232255.1"/>
    <property type="gene ID" value="LOC114412525"/>
</dbReference>
<comment type="caution">
    <text evidence="9">The sequence shown here is derived from an EMBL/GenBank/DDBJ whole genome shotgun (WGS) entry which is preliminary data.</text>
</comment>
<dbReference type="GO" id="GO:0003680">
    <property type="term" value="F:minor groove of adenine-thymine-rich DNA binding"/>
    <property type="evidence" value="ECO:0007669"/>
    <property type="project" value="UniProtKB-UniRule"/>
</dbReference>
<feature type="region of interest" description="Disordered" evidence="7">
    <location>
        <begin position="47"/>
        <end position="144"/>
    </location>
</feature>
<dbReference type="InterPro" id="IPR039605">
    <property type="entry name" value="AHL"/>
</dbReference>
<feature type="compositionally biased region" description="Polar residues" evidence="7">
    <location>
        <begin position="20"/>
        <end position="30"/>
    </location>
</feature>
<feature type="compositionally biased region" description="Basic residues" evidence="7">
    <location>
        <begin position="81"/>
        <end position="90"/>
    </location>
</feature>
<comment type="subcellular location">
    <subcellularLocation>
        <location evidence="6">Nucleus</location>
    </subcellularLocation>
</comment>
<keyword evidence="5 6" id="KW-0539">Nucleus</keyword>
<dbReference type="InterPro" id="IPR005175">
    <property type="entry name" value="PPC_dom"/>
</dbReference>
<evidence type="ECO:0000256" key="6">
    <source>
        <dbReference type="RuleBase" id="RU367031"/>
    </source>
</evidence>